<dbReference type="PANTHER" id="PTHR23502">
    <property type="entry name" value="MAJOR FACILITATOR SUPERFAMILY"/>
    <property type="match status" value="1"/>
</dbReference>
<organism evidence="7 8">
    <name type="scientific">Lachnellula hyalina</name>
    <dbReference type="NCBI Taxonomy" id="1316788"/>
    <lineage>
        <taxon>Eukaryota</taxon>
        <taxon>Fungi</taxon>
        <taxon>Dikarya</taxon>
        <taxon>Ascomycota</taxon>
        <taxon>Pezizomycotina</taxon>
        <taxon>Leotiomycetes</taxon>
        <taxon>Helotiales</taxon>
        <taxon>Lachnaceae</taxon>
        <taxon>Lachnellula</taxon>
    </lineage>
</organism>
<evidence type="ECO:0000256" key="3">
    <source>
        <dbReference type="ARBA" id="ARBA00022989"/>
    </source>
</evidence>
<evidence type="ECO:0000313" key="8">
    <source>
        <dbReference type="Proteomes" id="UP000431533"/>
    </source>
</evidence>
<evidence type="ECO:0000259" key="6">
    <source>
        <dbReference type="PROSITE" id="PS50850"/>
    </source>
</evidence>
<dbReference type="GO" id="GO:0005886">
    <property type="term" value="C:plasma membrane"/>
    <property type="evidence" value="ECO:0007669"/>
    <property type="project" value="TreeGrafter"/>
</dbReference>
<evidence type="ECO:0000256" key="1">
    <source>
        <dbReference type="ARBA" id="ARBA00004141"/>
    </source>
</evidence>
<feature type="transmembrane region" description="Helical" evidence="5">
    <location>
        <begin position="452"/>
        <end position="471"/>
    </location>
</feature>
<dbReference type="Pfam" id="PF07690">
    <property type="entry name" value="MFS_1"/>
    <property type="match status" value="1"/>
</dbReference>
<dbReference type="AlphaFoldDB" id="A0A8H8QXV5"/>
<keyword evidence="8" id="KW-1185">Reference proteome</keyword>
<dbReference type="PROSITE" id="PS50850">
    <property type="entry name" value="MFS"/>
    <property type="match status" value="1"/>
</dbReference>
<feature type="transmembrane region" description="Helical" evidence="5">
    <location>
        <begin position="349"/>
        <end position="368"/>
    </location>
</feature>
<evidence type="ECO:0000313" key="7">
    <source>
        <dbReference type="EMBL" id="TVY24125.1"/>
    </source>
</evidence>
<feature type="transmembrane region" description="Helical" evidence="5">
    <location>
        <begin position="135"/>
        <end position="161"/>
    </location>
</feature>
<gene>
    <name evidence="7" type="ORF">LHYA1_G006673</name>
</gene>
<dbReference type="InterPro" id="IPR036259">
    <property type="entry name" value="MFS_trans_sf"/>
</dbReference>
<feature type="transmembrane region" description="Helical" evidence="5">
    <location>
        <begin position="303"/>
        <end position="329"/>
    </location>
</feature>
<evidence type="ECO:0000256" key="4">
    <source>
        <dbReference type="ARBA" id="ARBA00023136"/>
    </source>
</evidence>
<keyword evidence="2 5" id="KW-0812">Transmembrane</keyword>
<dbReference type="InterPro" id="IPR020846">
    <property type="entry name" value="MFS_dom"/>
</dbReference>
<dbReference type="Gene3D" id="1.20.1250.20">
    <property type="entry name" value="MFS general substrate transporter like domains"/>
    <property type="match status" value="1"/>
</dbReference>
<keyword evidence="3 5" id="KW-1133">Transmembrane helix</keyword>
<feature type="transmembrane region" description="Helical" evidence="5">
    <location>
        <begin position="416"/>
        <end position="440"/>
    </location>
</feature>
<dbReference type="SUPFAM" id="SSF103473">
    <property type="entry name" value="MFS general substrate transporter"/>
    <property type="match status" value="1"/>
</dbReference>
<dbReference type="InterPro" id="IPR011701">
    <property type="entry name" value="MFS"/>
</dbReference>
<dbReference type="OrthoDB" id="2585655at2759"/>
<protein>
    <submittedName>
        <fullName evidence="7">Putative MFS-type transporter protein</fullName>
    </submittedName>
</protein>
<feature type="domain" description="Major facilitator superfamily (MFS) profile" evidence="6">
    <location>
        <begin position="64"/>
        <end position="521"/>
    </location>
</feature>
<dbReference type="Proteomes" id="UP000431533">
    <property type="component" value="Unassembled WGS sequence"/>
</dbReference>
<dbReference type="GeneID" id="41986871"/>
<dbReference type="PANTHER" id="PTHR23502:SF20">
    <property type="entry name" value="TRANSPORTER, PUTATIVE (AFU_ORTHOLOGUE AFUA_6G13880)-RELATED"/>
    <property type="match status" value="1"/>
</dbReference>
<evidence type="ECO:0000256" key="2">
    <source>
        <dbReference type="ARBA" id="ARBA00022692"/>
    </source>
</evidence>
<feature type="transmembrane region" description="Helical" evidence="5">
    <location>
        <begin position="198"/>
        <end position="216"/>
    </location>
</feature>
<name>A0A8H8QXV5_9HELO</name>
<feature type="transmembrane region" description="Helical" evidence="5">
    <location>
        <begin position="222"/>
        <end position="242"/>
    </location>
</feature>
<keyword evidence="4 5" id="KW-0472">Membrane</keyword>
<feature type="transmembrane region" description="Helical" evidence="5">
    <location>
        <begin position="105"/>
        <end position="128"/>
    </location>
</feature>
<reference evidence="7 8" key="1">
    <citation type="submission" date="2018-05" db="EMBL/GenBank/DDBJ databases">
        <title>Genome sequencing and assembly of the regulated plant pathogen Lachnellula willkommii and related sister species for the development of diagnostic species identification markers.</title>
        <authorList>
            <person name="Giroux E."/>
            <person name="Bilodeau G."/>
        </authorList>
    </citation>
    <scope>NUCLEOTIDE SEQUENCE [LARGE SCALE GENOMIC DNA]</scope>
    <source>
        <strain evidence="7 8">CBS 185.66</strain>
    </source>
</reference>
<feature type="transmembrane region" description="Helical" evidence="5">
    <location>
        <begin position="65"/>
        <end position="85"/>
    </location>
</feature>
<dbReference type="EMBL" id="QGMH01000145">
    <property type="protein sequence ID" value="TVY24125.1"/>
    <property type="molecule type" value="Genomic_DNA"/>
</dbReference>
<feature type="transmembrane region" description="Helical" evidence="5">
    <location>
        <begin position="167"/>
        <end position="186"/>
    </location>
</feature>
<feature type="transmembrane region" description="Helical" evidence="5">
    <location>
        <begin position="483"/>
        <end position="504"/>
    </location>
</feature>
<dbReference type="RefSeq" id="XP_031002913.1">
    <property type="nucleotide sequence ID" value="XM_031151608.1"/>
</dbReference>
<proteinExistence type="predicted"/>
<accession>A0A8H8QXV5</accession>
<comment type="subcellular location">
    <subcellularLocation>
        <location evidence="1">Membrane</location>
        <topology evidence="1">Multi-pass membrane protein</topology>
    </subcellularLocation>
</comment>
<feature type="transmembrane region" description="Helical" evidence="5">
    <location>
        <begin position="389"/>
        <end position="410"/>
    </location>
</feature>
<evidence type="ECO:0000256" key="5">
    <source>
        <dbReference type="SAM" id="Phobius"/>
    </source>
</evidence>
<comment type="caution">
    <text evidence="7">The sequence shown here is derived from an EMBL/GenBank/DDBJ whole genome shotgun (WGS) entry which is preliminary data.</text>
</comment>
<sequence length="521" mass="56961">MGWGVLEDKRYPNIPGTVNLNEKVDASKLEDWEYEEPKKRGDIVLQPQPSDSPNDPLNWSMGTKITILMILSLTAGVTVSLGPMITTGFDEIASTFHVSADQISFSIVGLLQLTTGAGTFFTAAAAVVWGKRPVFIIATIALLGTSAWGFFAASFISLTIMRVVQGFAAAPFETLISATVSEIFFVHEKGKMLSIWNLFVMGGVKLGQLIAGFIIQNLGFKFTFGICGLLYAGILPAMYFFVPETVFFDKDRETEVIFDKSSLRVYEIVLPDPPKTYRQRLTIFQGRVSKAGFWRMSFKPLPLITFPVVIYAAFTYSFYAAGLTLIALLQDTIFSAAPYNLSSSAIGLTNLPLFAVGLVGTLTAGYCADFVVQLMTRLNNGIYEPEFRLVLMFVAATLSTTAYVGFGFSVAAGAPIYIPIAFLGVQTFAVPFATSSMFTYVMDCHNNHAAQAFVTMNFVKALLSLVMSNFVNGWFETSGPKSVFLIVAIANLAVSAASLPMYIFGKRLRSKIARSAFHQKI</sequence>
<dbReference type="GO" id="GO:0022857">
    <property type="term" value="F:transmembrane transporter activity"/>
    <property type="evidence" value="ECO:0007669"/>
    <property type="project" value="InterPro"/>
</dbReference>